<evidence type="ECO:0000313" key="2">
    <source>
        <dbReference type="Proteomes" id="UP000633509"/>
    </source>
</evidence>
<organism evidence="1 2">
    <name type="scientific">Nonomuraea angiospora</name>
    <dbReference type="NCBI Taxonomy" id="46172"/>
    <lineage>
        <taxon>Bacteria</taxon>
        <taxon>Bacillati</taxon>
        <taxon>Actinomycetota</taxon>
        <taxon>Actinomycetes</taxon>
        <taxon>Streptosporangiales</taxon>
        <taxon>Streptosporangiaceae</taxon>
        <taxon>Nonomuraea</taxon>
    </lineage>
</organism>
<keyword evidence="2" id="KW-1185">Reference proteome</keyword>
<proteinExistence type="predicted"/>
<dbReference type="RefSeq" id="WP_192783396.1">
    <property type="nucleotide sequence ID" value="NZ_JADBEK010000001.1"/>
</dbReference>
<sequence length="303" mass="33402">MAARRSGKNRHWRTRHDEGHALRLEIGELARAAAEPGWTRLEVRRAQVGPHARTTLTRDGREIAAEGLDEPFQRLRELSYQADSGTWFTCELAFPAGSRGYTGRVDCSAPPFEDVPAPAALAELTTFPRTESPGWLLAALPTAAPIGIPTTYGERYDRRYSRWDDDDSDRRPPPPIHGDVTYVPATTMTCRDFGRSDERRQRAVFLLESADDAEAGHLLVMGHEQAYWVARHGMRGTDEGVRSITLDGAALRFELTPEAADALGTETTFEARLELPPETIAELCTALGAVLGPVARAPELIGF</sequence>
<protein>
    <submittedName>
        <fullName evidence="1">Uncharacterized protein</fullName>
    </submittedName>
</protein>
<dbReference type="EMBL" id="JADBEK010000001">
    <property type="protein sequence ID" value="MBE1582047.1"/>
    <property type="molecule type" value="Genomic_DNA"/>
</dbReference>
<gene>
    <name evidence="1" type="ORF">H4W80_000305</name>
</gene>
<name>A0ABR9LN64_9ACTN</name>
<reference evidence="1 2" key="1">
    <citation type="submission" date="2020-10" db="EMBL/GenBank/DDBJ databases">
        <title>Sequencing the genomes of 1000 actinobacteria strains.</title>
        <authorList>
            <person name="Klenk H.-P."/>
        </authorList>
    </citation>
    <scope>NUCLEOTIDE SEQUENCE [LARGE SCALE GENOMIC DNA]</scope>
    <source>
        <strain evidence="1 2">DSM 43173</strain>
    </source>
</reference>
<comment type="caution">
    <text evidence="1">The sequence shown here is derived from an EMBL/GenBank/DDBJ whole genome shotgun (WGS) entry which is preliminary data.</text>
</comment>
<accession>A0ABR9LN64</accession>
<evidence type="ECO:0000313" key="1">
    <source>
        <dbReference type="EMBL" id="MBE1582047.1"/>
    </source>
</evidence>
<dbReference type="Proteomes" id="UP000633509">
    <property type="component" value="Unassembled WGS sequence"/>
</dbReference>